<dbReference type="Pfam" id="PF02627">
    <property type="entry name" value="CMD"/>
    <property type="match status" value="1"/>
</dbReference>
<dbReference type="GO" id="GO:0051920">
    <property type="term" value="F:peroxiredoxin activity"/>
    <property type="evidence" value="ECO:0007669"/>
    <property type="project" value="InterPro"/>
</dbReference>
<sequence>MFGSAATLAAFSDTATVQRMLDFEAALARAEASCGVIPADAAETIAATCRADEIDFDALAAAAVAGGNLAIPLVRQLTARVAARDAQAARYVHWGATSQDAIDTGMVLQLREALQAVDTDLKALGHACAALASQHRDTPMVARTWLQHALPTTFGLKAAGWLDALRRDLRRLGAARAQAATLQFGGAAGTLASLGDAAPAVAAALGSALSLAVAPTPWHAYRDRMVEVATTLGMLTGTLGKIARDVSLMMQTEVAEVAEPTGPGRGGSSTMPHKRNPVGSAAVLTAAVRVPPLVATMLAGMVQEHERALGGWQAEWDTLPQIVTLAAGALRQMLEVVGGLQVDAARMRANLGVTHGLILAEAAMLELGGKIGRLPAHHLVEGACRRAVAEGTTLREALGATLAEDAAHAELMDAAALDRVCDPANYAGQAAGFADAVLAAWRQEAGQHGSPSGTPVTSGQSALPPGPSSVAELGSDVIALMDALQIQKAAFCGLSMGGLTGMWLGVNAPQRFSRIVLANTAPKIGTPEAWNTRIEDVLRDGMSPLVEGSLQRWFTPAFASAAGSRLDDLRAVLSGLDARGYAANCAAVRDADLREAVKTIPVPVLVIAGSADPSTTAAQGRALADAIPGARYLELEAAHLSNREQPARFTEALLDFLGGDAQQPAGHPANDGERYQAGLAVRRAVLGSAHVDRSLAKLNPLTEEFQNLITRYAWGEIWTREGLPRHSRSLITIAMMVALNRSEELKLHLRAAANNHVSRDEVKEVLLQTAIYCGVPAANSAFHMAEEVFAAVDAEGIRGE</sequence>
<dbReference type="GO" id="GO:0016829">
    <property type="term" value="F:lyase activity"/>
    <property type="evidence" value="ECO:0007669"/>
    <property type="project" value="UniProtKB-ARBA"/>
</dbReference>
<dbReference type="SUPFAM" id="SSF48557">
    <property type="entry name" value="L-aspartase-like"/>
    <property type="match status" value="1"/>
</dbReference>
<evidence type="ECO:0000313" key="5">
    <source>
        <dbReference type="EMBL" id="EHP38714.1"/>
    </source>
</evidence>
<dbReference type="PANTHER" id="PTHR43172:SF2">
    <property type="entry name" value="ADENYLOSUCCINATE LYASE C-TERMINAL DOMAIN-CONTAINING PROTEIN"/>
    <property type="match status" value="1"/>
</dbReference>
<dbReference type="NCBIfam" id="TIGR02425">
    <property type="entry name" value="decarb_PcaC"/>
    <property type="match status" value="1"/>
</dbReference>
<dbReference type="InterPro" id="IPR020557">
    <property type="entry name" value="Fumarate_lyase_CS"/>
</dbReference>
<dbReference type="NCBIfam" id="NF006554">
    <property type="entry name" value="PRK09053.1"/>
    <property type="match status" value="1"/>
</dbReference>
<dbReference type="InterPro" id="IPR012788">
    <property type="entry name" value="Decarb_PcaC"/>
</dbReference>
<dbReference type="EC" id="5.5.1.2" evidence="2"/>
<evidence type="ECO:0000256" key="1">
    <source>
        <dbReference type="ARBA" id="ARBA00034772"/>
    </source>
</evidence>
<dbReference type="FunFam" id="1.20.200.10:FF:000014">
    <property type="entry name" value="3-carboxy-cis,cis-muconate cycloisomerase"/>
    <property type="match status" value="1"/>
</dbReference>
<dbReference type="InterPro" id="IPR000362">
    <property type="entry name" value="Fumarate_lyase_fam"/>
</dbReference>
<dbReference type="Gene3D" id="1.20.1290.10">
    <property type="entry name" value="AhpD-like"/>
    <property type="match status" value="1"/>
</dbReference>
<dbReference type="InterPro" id="IPR000073">
    <property type="entry name" value="AB_hydrolase_1"/>
</dbReference>
<keyword evidence="5" id="KW-0413">Isomerase</keyword>
<dbReference type="SMART" id="SM00998">
    <property type="entry name" value="ADSL_C"/>
    <property type="match status" value="1"/>
</dbReference>
<dbReference type="Gene3D" id="3.40.50.1820">
    <property type="entry name" value="alpha/beta hydrolase"/>
    <property type="match status" value="1"/>
</dbReference>
<dbReference type="Gene3D" id="1.20.200.10">
    <property type="entry name" value="Fumarase/aspartase (Central domain)"/>
    <property type="match status" value="1"/>
</dbReference>
<evidence type="ECO:0000256" key="3">
    <source>
        <dbReference type="SAM" id="MobiDB-lite"/>
    </source>
</evidence>
<dbReference type="EMBL" id="AHJE01000111">
    <property type="protein sequence ID" value="EHP38714.1"/>
    <property type="molecule type" value="Genomic_DNA"/>
</dbReference>
<dbReference type="InterPro" id="IPR029032">
    <property type="entry name" value="AhpD-like"/>
</dbReference>
<comment type="similarity">
    <text evidence="1">Belongs to the class-II fumarase/aspartase family.</text>
</comment>
<dbReference type="GO" id="GO:0047472">
    <property type="term" value="F:3-carboxy-cis,cis-muconate cycloisomerase activity"/>
    <property type="evidence" value="ECO:0007669"/>
    <property type="project" value="UniProtKB-UniRule"/>
</dbReference>
<dbReference type="SUPFAM" id="SSF53474">
    <property type="entry name" value="alpha/beta-Hydrolases"/>
    <property type="match status" value="1"/>
</dbReference>
<dbReference type="NCBIfam" id="TIGR02426">
    <property type="entry name" value="protocat_pcaB"/>
    <property type="match status" value="1"/>
</dbReference>
<dbReference type="GO" id="GO:0019619">
    <property type="term" value="P:3,4-dihydroxybenzoate catabolic process"/>
    <property type="evidence" value="ECO:0007669"/>
    <property type="project" value="InterPro"/>
</dbReference>
<dbReference type="InterPro" id="IPR003779">
    <property type="entry name" value="CMD-like"/>
</dbReference>
<feature type="domain" description="Adenylosuccinate lyase C-terminal" evidence="4">
    <location>
        <begin position="355"/>
        <end position="438"/>
    </location>
</feature>
<evidence type="ECO:0000256" key="2">
    <source>
        <dbReference type="NCBIfam" id="TIGR02426"/>
    </source>
</evidence>
<dbReference type="AlphaFoldDB" id="H1SFI2"/>
<proteinExistence type="inferred from homology"/>
<feature type="compositionally biased region" description="Polar residues" evidence="3">
    <location>
        <begin position="449"/>
        <end position="461"/>
    </location>
</feature>
<dbReference type="InterPro" id="IPR012789">
    <property type="entry name" value="Protocat_PcaB-like"/>
</dbReference>
<dbReference type="CDD" id="cd01597">
    <property type="entry name" value="pCLME"/>
    <property type="match status" value="1"/>
</dbReference>
<dbReference type="Pfam" id="PF00561">
    <property type="entry name" value="Abhydrolase_1"/>
    <property type="match status" value="1"/>
</dbReference>
<dbReference type="InterPro" id="IPR019468">
    <property type="entry name" value="AdenyloSucc_lyase_C"/>
</dbReference>
<dbReference type="Proteomes" id="UP000005808">
    <property type="component" value="Unassembled WGS sequence"/>
</dbReference>
<dbReference type="PRINTS" id="PR00145">
    <property type="entry name" value="ARGSUCLYASE"/>
</dbReference>
<protein>
    <recommendedName>
        <fullName evidence="2">3-carboxy-cis,cis-muconate cycloisomerase</fullName>
        <ecNumber evidence="2">5.5.1.2</ecNumber>
    </recommendedName>
</protein>
<dbReference type="InterPro" id="IPR008948">
    <property type="entry name" value="L-Aspartase-like"/>
</dbReference>
<dbReference type="Pfam" id="PF00206">
    <property type="entry name" value="Lyase_1"/>
    <property type="match status" value="1"/>
</dbReference>
<dbReference type="InterPro" id="IPR024083">
    <property type="entry name" value="Fumarase/histidase_N"/>
</dbReference>
<dbReference type="InterPro" id="IPR029058">
    <property type="entry name" value="AB_hydrolase_fold"/>
</dbReference>
<gene>
    <name evidence="5" type="ORF">OR16_35517</name>
</gene>
<organism evidence="5 6">
    <name type="scientific">Cupriavidus basilensis OR16</name>
    <dbReference type="NCBI Taxonomy" id="1127483"/>
    <lineage>
        <taxon>Bacteria</taxon>
        <taxon>Pseudomonadati</taxon>
        <taxon>Pseudomonadota</taxon>
        <taxon>Betaproteobacteria</taxon>
        <taxon>Burkholderiales</taxon>
        <taxon>Burkholderiaceae</taxon>
        <taxon>Cupriavidus</taxon>
    </lineage>
</organism>
<dbReference type="InterPro" id="IPR022761">
    <property type="entry name" value="Fumarate_lyase_N"/>
</dbReference>
<dbReference type="PATRIC" id="fig|1127483.3.peg.7094"/>
<dbReference type="PANTHER" id="PTHR43172">
    <property type="entry name" value="ADENYLOSUCCINATE LYASE"/>
    <property type="match status" value="1"/>
</dbReference>
<name>H1SFI2_9BURK</name>
<evidence type="ECO:0000313" key="6">
    <source>
        <dbReference type="Proteomes" id="UP000005808"/>
    </source>
</evidence>
<accession>H1SFI2</accession>
<dbReference type="Gene3D" id="1.10.40.30">
    <property type="entry name" value="Fumarase/aspartase (C-terminal domain)"/>
    <property type="match status" value="1"/>
</dbReference>
<dbReference type="PROSITE" id="PS00163">
    <property type="entry name" value="FUMARATE_LYASES"/>
    <property type="match status" value="1"/>
</dbReference>
<reference evidence="5 6" key="1">
    <citation type="journal article" date="2012" name="J. Bacteriol.">
        <title>De Novo Genome Project of Cupriavidus basilensis OR16.</title>
        <authorList>
            <person name="Cserhati M."/>
            <person name="Kriszt B."/>
            <person name="Szoboszlay S."/>
            <person name="Toth A."/>
            <person name="Szabo I."/>
            <person name="Tancsics A."/>
            <person name="Nagy I."/>
            <person name="Horvath B."/>
            <person name="Nagy I."/>
            <person name="Kukolya J."/>
        </authorList>
    </citation>
    <scope>NUCLEOTIDE SEQUENCE [LARGE SCALE GENOMIC DNA]</scope>
    <source>
        <strain evidence="5 6">OR16</strain>
    </source>
</reference>
<dbReference type="PRINTS" id="PR00149">
    <property type="entry name" value="FUMRATELYASE"/>
</dbReference>
<comment type="caution">
    <text evidence="5">The sequence shown here is derived from an EMBL/GenBank/DDBJ whole genome shotgun (WGS) entry which is preliminary data.</text>
</comment>
<dbReference type="SUPFAM" id="SSF69118">
    <property type="entry name" value="AhpD-like"/>
    <property type="match status" value="1"/>
</dbReference>
<dbReference type="Gene3D" id="1.10.275.10">
    <property type="entry name" value="Fumarase/aspartase (N-terminal domain)"/>
    <property type="match status" value="1"/>
</dbReference>
<evidence type="ECO:0000259" key="4">
    <source>
        <dbReference type="SMART" id="SM00998"/>
    </source>
</evidence>
<dbReference type="Pfam" id="PF10397">
    <property type="entry name" value="ADSL_C"/>
    <property type="match status" value="1"/>
</dbReference>
<feature type="region of interest" description="Disordered" evidence="3">
    <location>
        <begin position="444"/>
        <end position="468"/>
    </location>
</feature>